<protein>
    <submittedName>
        <fullName evidence="2">DAK2 domain-containing protein</fullName>
    </submittedName>
</protein>
<dbReference type="GO" id="GO:0006071">
    <property type="term" value="P:glycerol metabolic process"/>
    <property type="evidence" value="ECO:0007669"/>
    <property type="project" value="InterPro"/>
</dbReference>
<dbReference type="Pfam" id="PF21645">
    <property type="entry name" value="FakA-like_M"/>
    <property type="match status" value="1"/>
</dbReference>
<dbReference type="InterPro" id="IPR048394">
    <property type="entry name" value="FakA-like_M"/>
</dbReference>
<dbReference type="OrthoDB" id="9760324at2"/>
<organism evidence="2 3">
    <name type="scientific">Kocuria soli</name>
    <dbReference type="NCBI Taxonomy" id="2485125"/>
    <lineage>
        <taxon>Bacteria</taxon>
        <taxon>Bacillati</taxon>
        <taxon>Actinomycetota</taxon>
        <taxon>Actinomycetes</taxon>
        <taxon>Micrococcales</taxon>
        <taxon>Micrococcaceae</taxon>
        <taxon>Kocuria</taxon>
    </lineage>
</organism>
<dbReference type="AlphaFoldDB" id="A0A3N3ZWS5"/>
<dbReference type="PANTHER" id="PTHR33434:SF2">
    <property type="entry name" value="FATTY ACID-BINDING PROTEIN TM_1468"/>
    <property type="match status" value="1"/>
</dbReference>
<evidence type="ECO:0000313" key="3">
    <source>
        <dbReference type="Proteomes" id="UP000270616"/>
    </source>
</evidence>
<dbReference type="SMART" id="SM01120">
    <property type="entry name" value="Dak2"/>
    <property type="match status" value="1"/>
</dbReference>
<sequence>MRRWLETAAQDLREYTEVLNALNVFPVADADTGTNLAATVETAAQAAAVLETPDLSELVTLVGQAALEDARGNSGTLFSVFLTALGGGLDGAERLTAQSLSNGIGAGSVRAWSALTDPVPGTMLSVVKAAADTPIPEVGETGSNHQFAEYLRAMVTAAKDAVLASTEDLEVLHGTHKVDAGALGMLIVLDALRRAVTGQEASGAHLWAGAESDAAAPDDQAIPVNVQPVADILEEMGYAYYPPAHDEDASTLEALQDAHTGVEVMATVDLTALDAAQIRHELAEAGDSVIVSAVSQIDEDTWRWRVHVHVQEQRQAVDVLRGRGTPRNITVTGLSKDDRGRQFRVDPTDLG</sequence>
<dbReference type="PROSITE" id="PS51480">
    <property type="entry name" value="DHAL"/>
    <property type="match status" value="1"/>
</dbReference>
<evidence type="ECO:0000313" key="2">
    <source>
        <dbReference type="EMBL" id="ROZ62970.1"/>
    </source>
</evidence>
<name>A0A3N3ZWS5_9MICC</name>
<comment type="caution">
    <text evidence="2">The sequence shown here is derived from an EMBL/GenBank/DDBJ whole genome shotgun (WGS) entry which is preliminary data.</text>
</comment>
<evidence type="ECO:0000259" key="1">
    <source>
        <dbReference type="PROSITE" id="PS51480"/>
    </source>
</evidence>
<reference evidence="2 3" key="1">
    <citation type="submission" date="2018-10" db="EMBL/GenBank/DDBJ databases">
        <title>Kocuria sp. M5W7-7, whole genome shotgun sequence.</title>
        <authorList>
            <person name="Tuo L."/>
        </authorList>
    </citation>
    <scope>NUCLEOTIDE SEQUENCE [LARGE SCALE GENOMIC DNA]</scope>
    <source>
        <strain evidence="2 3">M5W7-7</strain>
    </source>
</reference>
<proteinExistence type="predicted"/>
<dbReference type="Gene3D" id="1.25.40.340">
    <property type="match status" value="1"/>
</dbReference>
<dbReference type="InterPro" id="IPR050270">
    <property type="entry name" value="DegV_domain_contain"/>
</dbReference>
<accession>A0A3N3ZWS5</accession>
<dbReference type="InterPro" id="IPR036117">
    <property type="entry name" value="DhaL_dom_sf"/>
</dbReference>
<dbReference type="Proteomes" id="UP000270616">
    <property type="component" value="Unassembled WGS sequence"/>
</dbReference>
<dbReference type="GO" id="GO:0004371">
    <property type="term" value="F:glycerone kinase activity"/>
    <property type="evidence" value="ECO:0007669"/>
    <property type="project" value="InterPro"/>
</dbReference>
<gene>
    <name evidence="2" type="ORF">EDL96_07525</name>
</gene>
<dbReference type="PANTHER" id="PTHR33434">
    <property type="entry name" value="DEGV DOMAIN-CONTAINING PROTEIN DR_1986-RELATED"/>
    <property type="match status" value="1"/>
</dbReference>
<dbReference type="Pfam" id="PF02734">
    <property type="entry name" value="Dak2"/>
    <property type="match status" value="1"/>
</dbReference>
<dbReference type="InterPro" id="IPR004007">
    <property type="entry name" value="DhaL_dom"/>
</dbReference>
<feature type="domain" description="DhaL" evidence="1">
    <location>
        <begin position="1"/>
        <end position="194"/>
    </location>
</feature>
<keyword evidence="3" id="KW-1185">Reference proteome</keyword>
<dbReference type="EMBL" id="RKMF01000009">
    <property type="protein sequence ID" value="ROZ62970.1"/>
    <property type="molecule type" value="Genomic_DNA"/>
</dbReference>
<dbReference type="SUPFAM" id="SSF101473">
    <property type="entry name" value="DhaL-like"/>
    <property type="match status" value="1"/>
</dbReference>